<organism evidence="7 8">
    <name type="scientific">Candidatus Thermodesulfobacterium syntrophicum</name>
    <dbReference type="NCBI Taxonomy" id="3060442"/>
    <lineage>
        <taxon>Bacteria</taxon>
        <taxon>Pseudomonadati</taxon>
        <taxon>Thermodesulfobacteriota</taxon>
        <taxon>Thermodesulfobacteria</taxon>
        <taxon>Thermodesulfobacteriales</taxon>
        <taxon>Thermodesulfobacteriaceae</taxon>
        <taxon>Thermodesulfobacterium</taxon>
    </lineage>
</organism>
<feature type="transmembrane region" description="Helical" evidence="5">
    <location>
        <begin position="337"/>
        <end position="360"/>
    </location>
</feature>
<gene>
    <name evidence="7" type="ORF">OD816_000242</name>
</gene>
<feature type="transmembrane region" description="Helical" evidence="5">
    <location>
        <begin position="113"/>
        <end position="134"/>
    </location>
</feature>
<feature type="transmembrane region" description="Helical" evidence="5">
    <location>
        <begin position="216"/>
        <end position="232"/>
    </location>
</feature>
<feature type="transmembrane region" description="Helical" evidence="5">
    <location>
        <begin position="87"/>
        <end position="104"/>
    </location>
</feature>
<evidence type="ECO:0000259" key="6">
    <source>
        <dbReference type="Pfam" id="PF04932"/>
    </source>
</evidence>
<dbReference type="InterPro" id="IPR007016">
    <property type="entry name" value="O-antigen_ligase-rel_domated"/>
</dbReference>
<accession>A0AAE3P0Q8</accession>
<evidence type="ECO:0000256" key="5">
    <source>
        <dbReference type="SAM" id="Phobius"/>
    </source>
</evidence>
<dbReference type="PANTHER" id="PTHR37422">
    <property type="entry name" value="TEICHURONIC ACID BIOSYNTHESIS PROTEIN TUAE"/>
    <property type="match status" value="1"/>
</dbReference>
<keyword evidence="2 5" id="KW-0812">Transmembrane</keyword>
<feature type="transmembrane region" description="Helical" evidence="5">
    <location>
        <begin position="7"/>
        <end position="23"/>
    </location>
</feature>
<feature type="transmembrane region" description="Helical" evidence="5">
    <location>
        <begin position="164"/>
        <end position="188"/>
    </location>
</feature>
<dbReference type="EMBL" id="JAPHEG010000001">
    <property type="protein sequence ID" value="MDF2952997.1"/>
    <property type="molecule type" value="Genomic_DNA"/>
</dbReference>
<dbReference type="AlphaFoldDB" id="A0AAE3P0Q8"/>
<feature type="transmembrane region" description="Helical" evidence="5">
    <location>
        <begin position="56"/>
        <end position="75"/>
    </location>
</feature>
<evidence type="ECO:0000256" key="4">
    <source>
        <dbReference type="ARBA" id="ARBA00023136"/>
    </source>
</evidence>
<protein>
    <recommendedName>
        <fullName evidence="6">O-antigen ligase-related domain-containing protein</fullName>
    </recommendedName>
</protein>
<feature type="transmembrane region" description="Helical" evidence="5">
    <location>
        <begin position="239"/>
        <end position="257"/>
    </location>
</feature>
<feature type="domain" description="O-antigen ligase-related" evidence="6">
    <location>
        <begin position="200"/>
        <end position="344"/>
    </location>
</feature>
<proteinExistence type="predicted"/>
<comment type="caution">
    <text evidence="7">The sequence shown here is derived from an EMBL/GenBank/DDBJ whole genome shotgun (WGS) entry which is preliminary data.</text>
</comment>
<feature type="transmembrane region" description="Helical" evidence="5">
    <location>
        <begin position="29"/>
        <end position="49"/>
    </location>
</feature>
<evidence type="ECO:0000313" key="7">
    <source>
        <dbReference type="EMBL" id="MDF2952997.1"/>
    </source>
</evidence>
<evidence type="ECO:0000256" key="1">
    <source>
        <dbReference type="ARBA" id="ARBA00004141"/>
    </source>
</evidence>
<name>A0AAE3P0Q8_9BACT</name>
<dbReference type="Proteomes" id="UP001144110">
    <property type="component" value="Unassembled WGS sequence"/>
</dbReference>
<dbReference type="PANTHER" id="PTHR37422:SF13">
    <property type="entry name" value="LIPOPOLYSACCHARIDE BIOSYNTHESIS PROTEIN PA4999-RELATED"/>
    <property type="match status" value="1"/>
</dbReference>
<feature type="transmembrane region" description="Helical" evidence="5">
    <location>
        <begin position="372"/>
        <end position="394"/>
    </location>
</feature>
<keyword evidence="4 5" id="KW-0472">Membrane</keyword>
<comment type="subcellular location">
    <subcellularLocation>
        <location evidence="1">Membrane</location>
        <topology evidence="1">Multi-pass membrane protein</topology>
    </subcellularLocation>
</comment>
<evidence type="ECO:0000313" key="8">
    <source>
        <dbReference type="Proteomes" id="UP001144110"/>
    </source>
</evidence>
<keyword evidence="3 5" id="KW-1133">Transmembrane helix</keyword>
<sequence>MVRKYNLYLFLTGLFLILLAVYFRNTRTLIFISGALFFINLLFCYKALLDLIRKNIHGFIFLGLFLLFLIFAIIYSPYPSASFDDFLVSYFFNILLFLNLAIFWEEILEKGKTFWIIFCIILGVNLIANLIFLICGVDHCKSNFHCYILWGLSGFNEGLPLNSIFHYLTRLSVIYTFNVCFFISMFFLLKNRIKWICFFLFIMDLIYLIWMGRRAALLGLFIGAIIAGFLFVKFRKIAFSILALILLLIGTIFVSPYKKNILIRNDKINILLSGDYQKFKEAGSLGKRLYGWPIYLKWAIKHPFKGTGLARRVQKKVLADIEKDTELEHAHNIFLNLWLQGGLQIAIVFTIFYFWLILKVFKILKNLDGREFYFFISMFIFLVSLFVMGSLEGFEKETSFIPFWLGCGLVLGHERYLAKNKLAMIKPGRN</sequence>
<evidence type="ECO:0000256" key="3">
    <source>
        <dbReference type="ARBA" id="ARBA00022989"/>
    </source>
</evidence>
<evidence type="ECO:0000256" key="2">
    <source>
        <dbReference type="ARBA" id="ARBA00022692"/>
    </source>
</evidence>
<dbReference type="InterPro" id="IPR051533">
    <property type="entry name" value="WaaL-like"/>
</dbReference>
<reference evidence="7" key="1">
    <citation type="submission" date="2022-11" db="EMBL/GenBank/DDBJ databases">
        <title>Candidatus Alkanophaga archaea from heated hydrothermal vent sediment oxidize petroleum alkanes.</title>
        <authorList>
            <person name="Zehnle H."/>
            <person name="Laso-Perez R."/>
            <person name="Lipp J."/>
            <person name="Teske A."/>
            <person name="Wegener G."/>
        </authorList>
    </citation>
    <scope>NUCLEOTIDE SEQUENCE</scope>
    <source>
        <strain evidence="7">MCA70</strain>
    </source>
</reference>
<dbReference type="GO" id="GO:0016020">
    <property type="term" value="C:membrane"/>
    <property type="evidence" value="ECO:0007669"/>
    <property type="project" value="UniProtKB-SubCell"/>
</dbReference>
<dbReference type="Pfam" id="PF04932">
    <property type="entry name" value="Wzy_C"/>
    <property type="match status" value="1"/>
</dbReference>